<keyword evidence="1" id="KW-1133">Transmembrane helix</keyword>
<evidence type="ECO:0000313" key="3">
    <source>
        <dbReference type="EMBL" id="SDF41764.1"/>
    </source>
</evidence>
<feature type="transmembrane region" description="Helical" evidence="1">
    <location>
        <begin position="57"/>
        <end position="76"/>
    </location>
</feature>
<feature type="transmembrane region" description="Helical" evidence="1">
    <location>
        <begin position="141"/>
        <end position="159"/>
    </location>
</feature>
<organism evidence="3 4">
    <name type="scientific">Salipiger thiooxidans</name>
    <dbReference type="NCBI Taxonomy" id="282683"/>
    <lineage>
        <taxon>Bacteria</taxon>
        <taxon>Pseudomonadati</taxon>
        <taxon>Pseudomonadota</taxon>
        <taxon>Alphaproteobacteria</taxon>
        <taxon>Rhodobacterales</taxon>
        <taxon>Roseobacteraceae</taxon>
        <taxon>Salipiger</taxon>
    </lineage>
</organism>
<dbReference type="RefSeq" id="WP_089963278.1">
    <property type="nucleotide sequence ID" value="NZ_FNAV01000020.1"/>
</dbReference>
<protein>
    <submittedName>
        <fullName evidence="3">S-adenosylmethionine uptake transporter</fullName>
    </submittedName>
</protein>
<dbReference type="GO" id="GO:0016020">
    <property type="term" value="C:membrane"/>
    <property type="evidence" value="ECO:0007669"/>
    <property type="project" value="InterPro"/>
</dbReference>
<evidence type="ECO:0000313" key="4">
    <source>
        <dbReference type="Proteomes" id="UP000198994"/>
    </source>
</evidence>
<dbReference type="Gene3D" id="1.10.3730.20">
    <property type="match status" value="1"/>
</dbReference>
<dbReference type="PANTHER" id="PTHR22911:SF103">
    <property type="entry name" value="BLR2811 PROTEIN"/>
    <property type="match status" value="1"/>
</dbReference>
<gene>
    <name evidence="3" type="ORF">SAMN04488105_12044</name>
</gene>
<name>A0A1G7KXF8_9RHOB</name>
<feature type="transmembrane region" description="Helical" evidence="1">
    <location>
        <begin position="278"/>
        <end position="296"/>
    </location>
</feature>
<feature type="domain" description="EamA" evidence="2">
    <location>
        <begin position="23"/>
        <end position="155"/>
    </location>
</feature>
<evidence type="ECO:0000256" key="1">
    <source>
        <dbReference type="SAM" id="Phobius"/>
    </source>
</evidence>
<feature type="transmembrane region" description="Helical" evidence="1">
    <location>
        <begin position="221"/>
        <end position="240"/>
    </location>
</feature>
<dbReference type="Pfam" id="PF00892">
    <property type="entry name" value="EamA"/>
    <property type="match status" value="2"/>
</dbReference>
<reference evidence="4" key="1">
    <citation type="submission" date="2016-10" db="EMBL/GenBank/DDBJ databases">
        <authorList>
            <person name="Varghese N."/>
            <person name="Submissions S."/>
        </authorList>
    </citation>
    <scope>NUCLEOTIDE SEQUENCE [LARGE SCALE GENOMIC DNA]</scope>
    <source>
        <strain evidence="4">DSM 10146</strain>
    </source>
</reference>
<feature type="transmembrane region" description="Helical" evidence="1">
    <location>
        <begin position="26"/>
        <end position="45"/>
    </location>
</feature>
<dbReference type="OrthoDB" id="9807937at2"/>
<dbReference type="STRING" id="282683.SAMN04488105_12044"/>
<dbReference type="SUPFAM" id="SSF103481">
    <property type="entry name" value="Multidrug resistance efflux transporter EmrE"/>
    <property type="match status" value="2"/>
</dbReference>
<dbReference type="Proteomes" id="UP000198994">
    <property type="component" value="Unassembled WGS sequence"/>
</dbReference>
<dbReference type="InterPro" id="IPR000620">
    <property type="entry name" value="EamA_dom"/>
</dbReference>
<keyword evidence="4" id="KW-1185">Reference proteome</keyword>
<feature type="transmembrane region" description="Helical" evidence="1">
    <location>
        <begin position="165"/>
        <end position="182"/>
    </location>
</feature>
<dbReference type="AlphaFoldDB" id="A0A1G7KXF8"/>
<proteinExistence type="predicted"/>
<accession>A0A1G7KXF8</accession>
<feature type="transmembrane region" description="Helical" evidence="1">
    <location>
        <begin position="194"/>
        <end position="215"/>
    </location>
</feature>
<dbReference type="PANTHER" id="PTHR22911">
    <property type="entry name" value="ACYL-MALONYL CONDENSING ENZYME-RELATED"/>
    <property type="match status" value="1"/>
</dbReference>
<feature type="domain" description="EamA" evidence="2">
    <location>
        <begin position="165"/>
        <end position="290"/>
    </location>
</feature>
<evidence type="ECO:0000259" key="2">
    <source>
        <dbReference type="Pfam" id="PF00892"/>
    </source>
</evidence>
<keyword evidence="1" id="KW-0472">Membrane</keyword>
<dbReference type="EMBL" id="FNAV01000020">
    <property type="protein sequence ID" value="SDF41764.1"/>
    <property type="molecule type" value="Genomic_DNA"/>
</dbReference>
<feature type="transmembrane region" description="Helical" evidence="1">
    <location>
        <begin position="113"/>
        <end position="132"/>
    </location>
</feature>
<sequence>MPTHPAASLPVPPSAASRAPDNMKGIALITLGFVFFGATDAMAKLLTTELPALQVVWMRQIGLFMGVLVMLGMRGLHLMRTRHPVIQIGRGVLATCSAAFFILTIQHVPLADATAVTFIAPFIVTAIAGLFLKEPVGWRRWAAVAVGFAGMLIVIRPGMGVFHPAIFMAVAAATAFASRQLLSRMLSGDDTIATTVAYTSITSTLILTLPIAFVWEAPGASWIWFVAPLMALCAGVGEIFMIRALDVAQAVVVAPMQYSMILWSTLYGFILFADLPDLWTLLGCAVIVASGLYTLNRERIAARKAKQRARAEAANAAEAAARTEEI</sequence>
<feature type="transmembrane region" description="Helical" evidence="1">
    <location>
        <begin position="252"/>
        <end position="272"/>
    </location>
</feature>
<keyword evidence="1" id="KW-0812">Transmembrane</keyword>
<feature type="transmembrane region" description="Helical" evidence="1">
    <location>
        <begin position="88"/>
        <end position="107"/>
    </location>
</feature>
<dbReference type="InterPro" id="IPR037185">
    <property type="entry name" value="EmrE-like"/>
</dbReference>